<evidence type="ECO:0000256" key="7">
    <source>
        <dbReference type="ARBA" id="ARBA00022645"/>
    </source>
</evidence>
<keyword evidence="16" id="KW-0865">Zymogen</keyword>
<dbReference type="EMBL" id="BAABFA010000001">
    <property type="protein sequence ID" value="GAA4459700.1"/>
    <property type="molecule type" value="Genomic_DNA"/>
</dbReference>
<keyword evidence="7" id="KW-0121">Carboxypeptidase</keyword>
<evidence type="ECO:0000256" key="15">
    <source>
        <dbReference type="ARBA" id="ARBA00023049"/>
    </source>
</evidence>
<keyword evidence="14" id="KW-0333">Golgi apparatus</keyword>
<keyword evidence="9" id="KW-0479">Metal-binding</keyword>
<dbReference type="Gene3D" id="3.40.630.10">
    <property type="entry name" value="Zn peptidases"/>
    <property type="match status" value="1"/>
</dbReference>
<evidence type="ECO:0000256" key="6">
    <source>
        <dbReference type="ARBA" id="ARBA00022525"/>
    </source>
</evidence>
<reference evidence="23" key="1">
    <citation type="journal article" date="2019" name="Int. J. Syst. Evol. Microbiol.">
        <title>The Global Catalogue of Microorganisms (GCM) 10K type strain sequencing project: providing services to taxonomists for standard genome sequencing and annotation.</title>
        <authorList>
            <consortium name="The Broad Institute Genomics Platform"/>
            <consortium name="The Broad Institute Genome Sequencing Center for Infectious Disease"/>
            <person name="Wu L."/>
            <person name="Ma J."/>
        </authorList>
    </citation>
    <scope>NUCLEOTIDE SEQUENCE [LARGE SCALE GENOMIC DNA]</scope>
    <source>
        <strain evidence="23">JCM 32105</strain>
    </source>
</reference>
<evidence type="ECO:0000256" key="8">
    <source>
        <dbReference type="ARBA" id="ARBA00022670"/>
    </source>
</evidence>
<keyword evidence="18" id="KW-0458">Lysosome</keyword>
<dbReference type="CDD" id="cd08015">
    <property type="entry name" value="M28_like"/>
    <property type="match status" value="1"/>
</dbReference>
<protein>
    <recommendedName>
        <fullName evidence="5">Carboxypeptidase Q</fullName>
    </recommendedName>
    <alternativeName>
        <fullName evidence="20">Plasma glutamate carboxypeptidase</fullName>
    </alternativeName>
</protein>
<keyword evidence="12" id="KW-0256">Endoplasmic reticulum</keyword>
<evidence type="ECO:0000259" key="21">
    <source>
        <dbReference type="Pfam" id="PF04389"/>
    </source>
</evidence>
<organism evidence="22 23">
    <name type="scientific">Nemorincola caseinilytica</name>
    <dbReference type="NCBI Taxonomy" id="2054315"/>
    <lineage>
        <taxon>Bacteria</taxon>
        <taxon>Pseudomonadati</taxon>
        <taxon>Bacteroidota</taxon>
        <taxon>Chitinophagia</taxon>
        <taxon>Chitinophagales</taxon>
        <taxon>Chitinophagaceae</taxon>
        <taxon>Nemorincola</taxon>
    </lineage>
</organism>
<evidence type="ECO:0000313" key="22">
    <source>
        <dbReference type="EMBL" id="GAA4459700.1"/>
    </source>
</evidence>
<dbReference type="PANTHER" id="PTHR12053">
    <property type="entry name" value="PROTEASE FAMILY M28 PLASMA GLUTAMATE CARBOXYPEPTIDASE-RELATED"/>
    <property type="match status" value="1"/>
</dbReference>
<dbReference type="Pfam" id="PF04389">
    <property type="entry name" value="Peptidase_M28"/>
    <property type="match status" value="1"/>
</dbReference>
<dbReference type="InterPro" id="IPR039866">
    <property type="entry name" value="CPQ"/>
</dbReference>
<comment type="subunit">
    <text evidence="19">Homodimer. The monomeric form is inactive while the homodimer is active.</text>
</comment>
<evidence type="ECO:0000256" key="11">
    <source>
        <dbReference type="ARBA" id="ARBA00022801"/>
    </source>
</evidence>
<dbReference type="Proteomes" id="UP001500067">
    <property type="component" value="Unassembled WGS sequence"/>
</dbReference>
<dbReference type="RefSeq" id="WP_345076915.1">
    <property type="nucleotide sequence ID" value="NZ_BAABFA010000001.1"/>
</dbReference>
<evidence type="ECO:0000256" key="18">
    <source>
        <dbReference type="ARBA" id="ARBA00023228"/>
    </source>
</evidence>
<keyword evidence="15" id="KW-0482">Metalloprotease</keyword>
<keyword evidence="17" id="KW-0325">Glycoprotein</keyword>
<evidence type="ECO:0000256" key="9">
    <source>
        <dbReference type="ARBA" id="ARBA00022723"/>
    </source>
</evidence>
<accession>A0ABP8N4F6</accession>
<keyword evidence="6" id="KW-0964">Secreted</keyword>
<evidence type="ECO:0000256" key="2">
    <source>
        <dbReference type="ARBA" id="ARBA00004371"/>
    </source>
</evidence>
<dbReference type="SUPFAM" id="SSF53187">
    <property type="entry name" value="Zn-dependent exopeptidases"/>
    <property type="match status" value="1"/>
</dbReference>
<keyword evidence="23" id="KW-1185">Reference proteome</keyword>
<evidence type="ECO:0000256" key="12">
    <source>
        <dbReference type="ARBA" id="ARBA00022824"/>
    </source>
</evidence>
<keyword evidence="11" id="KW-0378">Hydrolase</keyword>
<keyword evidence="10" id="KW-0732">Signal</keyword>
<comment type="caution">
    <text evidence="22">The sequence shown here is derived from an EMBL/GenBank/DDBJ whole genome shotgun (WGS) entry which is preliminary data.</text>
</comment>
<name>A0ABP8N4F6_9BACT</name>
<evidence type="ECO:0000256" key="4">
    <source>
        <dbReference type="ARBA" id="ARBA00004613"/>
    </source>
</evidence>
<evidence type="ECO:0000256" key="16">
    <source>
        <dbReference type="ARBA" id="ARBA00023145"/>
    </source>
</evidence>
<feature type="domain" description="Peptidase M28" evidence="21">
    <location>
        <begin position="295"/>
        <end position="496"/>
    </location>
</feature>
<keyword evidence="8" id="KW-0645">Protease</keyword>
<dbReference type="PANTHER" id="PTHR12053:SF3">
    <property type="entry name" value="CARBOXYPEPTIDASE Q"/>
    <property type="match status" value="1"/>
</dbReference>
<evidence type="ECO:0000256" key="13">
    <source>
        <dbReference type="ARBA" id="ARBA00022833"/>
    </source>
</evidence>
<comment type="subcellular location">
    <subcellularLocation>
        <location evidence="1">Endoplasmic reticulum</location>
    </subcellularLocation>
    <subcellularLocation>
        <location evidence="3">Golgi apparatus</location>
    </subcellularLocation>
    <subcellularLocation>
        <location evidence="2">Lysosome</location>
    </subcellularLocation>
    <subcellularLocation>
        <location evidence="4">Secreted</location>
    </subcellularLocation>
</comment>
<evidence type="ECO:0000256" key="5">
    <source>
        <dbReference type="ARBA" id="ARBA00014116"/>
    </source>
</evidence>
<evidence type="ECO:0000256" key="17">
    <source>
        <dbReference type="ARBA" id="ARBA00023180"/>
    </source>
</evidence>
<evidence type="ECO:0000256" key="10">
    <source>
        <dbReference type="ARBA" id="ARBA00022729"/>
    </source>
</evidence>
<proteinExistence type="predicted"/>
<evidence type="ECO:0000256" key="14">
    <source>
        <dbReference type="ARBA" id="ARBA00023034"/>
    </source>
</evidence>
<evidence type="ECO:0000256" key="20">
    <source>
        <dbReference type="ARBA" id="ARBA00033328"/>
    </source>
</evidence>
<sequence length="524" mass="58135">MRKIAKYAVAGAAIISMSFRGDNAGQVDMHTVSLIKNEGFRNSQVMNTLFELTDVNGPRLTGSQGMYTAELWAAKQLKKWGMQNVHIERWGGFGKGWQIDKSYIAMREPYYQPLIGVPRAWTPGTEGMLRGDAILVRIEKLEDMAQYSGKLRGKMVVLSTLNNETKPNFTADARRLTDEELHKMEMDNHTEEVATNLSRKAQPGRPRVNLRPQIDSFLMEEGAIAVLSGGRGTMGTVFTSNGASRKWDAKPVLPEMEMGNEHLAILGRLLDAGKKVTLEMDSWTSFITTDSTEYNVIAEIPGTDPQLKDEVVMLGAHLDSWHASTGATDNGTGSAVMMEAIRILKAIGAKPRRTIRLALWSGEEQGLLGSRGYVKKHFGDRLTMKLKPGQKMVSAYYNLDNGGGKIRGIFAQENDEVRSIFAGWLAPFADLGATTVTLRNTGSTDHISFDEVGIPGFQFIQDPLEYGTRTHHTNMDSYDRVSANDLQQASVIVASFVYHTAMRTQKLPRKPLPKVNKAADSYRR</sequence>
<evidence type="ECO:0000256" key="3">
    <source>
        <dbReference type="ARBA" id="ARBA00004555"/>
    </source>
</evidence>
<keyword evidence="13" id="KW-0862">Zinc</keyword>
<gene>
    <name evidence="22" type="ORF">GCM10023093_01160</name>
</gene>
<evidence type="ECO:0000256" key="1">
    <source>
        <dbReference type="ARBA" id="ARBA00004240"/>
    </source>
</evidence>
<dbReference type="InterPro" id="IPR007484">
    <property type="entry name" value="Peptidase_M28"/>
</dbReference>
<evidence type="ECO:0000256" key="19">
    <source>
        <dbReference type="ARBA" id="ARBA00025833"/>
    </source>
</evidence>
<evidence type="ECO:0000313" key="23">
    <source>
        <dbReference type="Proteomes" id="UP001500067"/>
    </source>
</evidence>